<dbReference type="RefSeq" id="WP_185131322.1">
    <property type="nucleotide sequence ID" value="NZ_JACJVO010000028.1"/>
</dbReference>
<keyword evidence="2" id="KW-0223">Dioxygenase</keyword>
<sequence length="264" mass="29083">MITHYASVGLPTVSLAGVRQFYGDRLAFPIESETPERIVFRPTPHFALAFTDSYTPTAPAHLAFEVASSAFEEAVSRLKEAGVPPLRWEDGSEVDRSETGRNVYFRDGDGHLLELICHEYVRESVLPACGPFGILYLREAGFPLADMPSFREWARRVLRMKTAKESDDFTFAIGGTAHAVLVAKTRRWIPIAMAALPPAIDTVFGVPDGNCLNEAEAALAAEGVPYARSGGEVRFRKDGYDWTLRLTADFPPDLPARLGLPLSR</sequence>
<dbReference type="Gene3D" id="3.10.180.10">
    <property type="entry name" value="2,3-Dihydroxybiphenyl 1,2-Dioxygenase, domain 1"/>
    <property type="match status" value="1"/>
</dbReference>
<dbReference type="Pfam" id="PF00903">
    <property type="entry name" value="Glyoxalase"/>
    <property type="match status" value="1"/>
</dbReference>
<keyword evidence="3" id="KW-1185">Reference proteome</keyword>
<dbReference type="GO" id="GO:0051213">
    <property type="term" value="F:dioxygenase activity"/>
    <property type="evidence" value="ECO:0007669"/>
    <property type="project" value="UniProtKB-KW"/>
</dbReference>
<evidence type="ECO:0000313" key="3">
    <source>
        <dbReference type="Proteomes" id="UP000564644"/>
    </source>
</evidence>
<evidence type="ECO:0000313" key="2">
    <source>
        <dbReference type="EMBL" id="MBB6733668.1"/>
    </source>
</evidence>
<dbReference type="AlphaFoldDB" id="A0A7X0STM3"/>
<gene>
    <name evidence="2" type="ORF">H7C18_22340</name>
</gene>
<reference evidence="2 3" key="1">
    <citation type="submission" date="2020-08" db="EMBL/GenBank/DDBJ databases">
        <title>Cohnella phylogeny.</title>
        <authorList>
            <person name="Dunlap C."/>
        </authorList>
    </citation>
    <scope>NUCLEOTIDE SEQUENCE [LARGE SCALE GENOMIC DNA]</scope>
    <source>
        <strain evidence="2 3">CBP 2801</strain>
    </source>
</reference>
<dbReference type="InterPro" id="IPR029068">
    <property type="entry name" value="Glyas_Bleomycin-R_OHBP_Dase"/>
</dbReference>
<accession>A0A7X0STM3</accession>
<keyword evidence="2" id="KW-0560">Oxidoreductase</keyword>
<dbReference type="EMBL" id="JACJVO010000028">
    <property type="protein sequence ID" value="MBB6733668.1"/>
    <property type="molecule type" value="Genomic_DNA"/>
</dbReference>
<dbReference type="SUPFAM" id="SSF54593">
    <property type="entry name" value="Glyoxalase/Bleomycin resistance protein/Dihydroxybiphenyl dioxygenase"/>
    <property type="match status" value="1"/>
</dbReference>
<dbReference type="InterPro" id="IPR037523">
    <property type="entry name" value="VOC_core"/>
</dbReference>
<dbReference type="InterPro" id="IPR004360">
    <property type="entry name" value="Glyas_Fos-R_dOase_dom"/>
</dbReference>
<dbReference type="Proteomes" id="UP000564644">
    <property type="component" value="Unassembled WGS sequence"/>
</dbReference>
<comment type="caution">
    <text evidence="2">The sequence shown here is derived from an EMBL/GenBank/DDBJ whole genome shotgun (WGS) entry which is preliminary data.</text>
</comment>
<protein>
    <submittedName>
        <fullName evidence="2">Glyoxalase/bleomycin resistance/dioxygenase family protein</fullName>
    </submittedName>
</protein>
<feature type="domain" description="VOC" evidence="1">
    <location>
        <begin position="4"/>
        <end position="118"/>
    </location>
</feature>
<dbReference type="PROSITE" id="PS51819">
    <property type="entry name" value="VOC"/>
    <property type="match status" value="1"/>
</dbReference>
<organism evidence="2 3">
    <name type="scientific">Cohnella zeiphila</name>
    <dbReference type="NCBI Taxonomy" id="2761120"/>
    <lineage>
        <taxon>Bacteria</taxon>
        <taxon>Bacillati</taxon>
        <taxon>Bacillota</taxon>
        <taxon>Bacilli</taxon>
        <taxon>Bacillales</taxon>
        <taxon>Paenibacillaceae</taxon>
        <taxon>Cohnella</taxon>
    </lineage>
</organism>
<evidence type="ECO:0000259" key="1">
    <source>
        <dbReference type="PROSITE" id="PS51819"/>
    </source>
</evidence>
<name>A0A7X0STM3_9BACL</name>
<proteinExistence type="predicted"/>